<reference evidence="3" key="1">
    <citation type="submission" date="2017-12" db="EMBL/GenBank/DDBJ databases">
        <title>Gene loss provides genomic basis for host adaptation in cereal stripe rust fungi.</title>
        <authorList>
            <person name="Xia C."/>
        </authorList>
    </citation>
    <scope>NUCLEOTIDE SEQUENCE [LARGE SCALE GENOMIC DNA]</scope>
    <source>
        <strain evidence="3">93-210</strain>
    </source>
</reference>
<dbReference type="Pfam" id="PF20231">
    <property type="entry name" value="DUF6589"/>
    <property type="match status" value="2"/>
</dbReference>
<dbReference type="Proteomes" id="UP000239156">
    <property type="component" value="Unassembled WGS sequence"/>
</dbReference>
<evidence type="ECO:0000313" key="3">
    <source>
        <dbReference type="EMBL" id="POW01102.1"/>
    </source>
</evidence>
<dbReference type="EMBL" id="PKSL01000165">
    <property type="protein sequence ID" value="POW01102.1"/>
    <property type="molecule type" value="Genomic_DNA"/>
</dbReference>
<proteinExistence type="predicted"/>
<organism evidence="3 4">
    <name type="scientific">Puccinia striiformis</name>
    <dbReference type="NCBI Taxonomy" id="27350"/>
    <lineage>
        <taxon>Eukaryota</taxon>
        <taxon>Fungi</taxon>
        <taxon>Dikarya</taxon>
        <taxon>Basidiomycota</taxon>
        <taxon>Pucciniomycotina</taxon>
        <taxon>Pucciniomycetes</taxon>
        <taxon>Pucciniales</taxon>
        <taxon>Pucciniaceae</taxon>
        <taxon>Puccinia</taxon>
    </lineage>
</organism>
<keyword evidence="4" id="KW-1185">Reference proteome</keyword>
<gene>
    <name evidence="3" type="ORF">PSTT_12705</name>
</gene>
<feature type="domain" description="DUF6589" evidence="2">
    <location>
        <begin position="116"/>
        <end position="177"/>
    </location>
</feature>
<evidence type="ECO:0000313" key="4">
    <source>
        <dbReference type="Proteomes" id="UP000239156"/>
    </source>
</evidence>
<evidence type="ECO:0000256" key="1">
    <source>
        <dbReference type="SAM" id="MobiDB-lite"/>
    </source>
</evidence>
<dbReference type="InterPro" id="IPR046496">
    <property type="entry name" value="DUF6589"/>
</dbReference>
<name>A0A2S4UV02_9BASI</name>
<evidence type="ECO:0000259" key="2">
    <source>
        <dbReference type="Pfam" id="PF20231"/>
    </source>
</evidence>
<sequence>MAQAIFLAHWGNEKLASDTGAWRALDALGIPANKPVTKKDYNLMLSHIEKSHEATLLYFVLSVMNKTQEPLAEELRRMSSETIDHLVQDIQALLLRIITSFSGRYRLCFPLEYLVAFKSTLLISPTGRAGHFVATDFFLEVQNYWLKYFYNHSGIGTDIERLKDVFSINIPTLLKIESGTNVLHQSHKNRLQNLDINNFIRMANDENMALRHSKSFAATKTTDTYLMGIKKIKEEFCAGTKGLDRFRPNAPGIYQLYDELEKAVSSMNIDSDPANLEVLSNHSGSEACYGDDGPEGEDEQMQRTHQITFATTQS</sequence>
<dbReference type="VEuPathDB" id="FungiDB:PSHT_14387"/>
<comment type="caution">
    <text evidence="3">The sequence shown here is derived from an EMBL/GenBank/DDBJ whole genome shotgun (WGS) entry which is preliminary data.</text>
</comment>
<feature type="domain" description="DUF6589" evidence="2">
    <location>
        <begin position="2"/>
        <end position="93"/>
    </location>
</feature>
<feature type="region of interest" description="Disordered" evidence="1">
    <location>
        <begin position="282"/>
        <end position="302"/>
    </location>
</feature>
<dbReference type="AlphaFoldDB" id="A0A2S4UV02"/>
<protein>
    <recommendedName>
        <fullName evidence="2">DUF6589 domain-containing protein</fullName>
    </recommendedName>
</protein>
<dbReference type="VEuPathDB" id="FungiDB:PSHT_14446"/>
<accession>A0A2S4UV02</accession>
<dbReference type="VEuPathDB" id="FungiDB:PSTT_12705"/>